<accession>A0A815NYM3</accession>
<evidence type="ECO:0000313" key="9">
    <source>
        <dbReference type="Proteomes" id="UP000663829"/>
    </source>
</evidence>
<feature type="transmembrane region" description="Helical" evidence="5">
    <location>
        <begin position="96"/>
        <end position="115"/>
    </location>
</feature>
<name>A0A815NYM3_9BILA</name>
<evidence type="ECO:0000256" key="1">
    <source>
        <dbReference type="ARBA" id="ARBA00004141"/>
    </source>
</evidence>
<feature type="transmembrane region" description="Helical" evidence="5">
    <location>
        <begin position="68"/>
        <end position="90"/>
    </location>
</feature>
<dbReference type="GO" id="GO:0090374">
    <property type="term" value="P:oligopeptide export from mitochondrion"/>
    <property type="evidence" value="ECO:0007669"/>
    <property type="project" value="TreeGrafter"/>
</dbReference>
<dbReference type="PROSITE" id="PS50929">
    <property type="entry name" value="ABC_TM1F"/>
    <property type="match status" value="1"/>
</dbReference>
<dbReference type="EMBL" id="CAJNOQ010018829">
    <property type="protein sequence ID" value="CAF1437197.1"/>
    <property type="molecule type" value="Genomic_DNA"/>
</dbReference>
<reference evidence="7" key="1">
    <citation type="submission" date="2021-02" db="EMBL/GenBank/DDBJ databases">
        <authorList>
            <person name="Nowell W R."/>
        </authorList>
    </citation>
    <scope>NUCLEOTIDE SEQUENCE</scope>
</reference>
<evidence type="ECO:0000313" key="7">
    <source>
        <dbReference type="EMBL" id="CAF1437197.1"/>
    </source>
</evidence>
<dbReference type="GO" id="GO:0005524">
    <property type="term" value="F:ATP binding"/>
    <property type="evidence" value="ECO:0007669"/>
    <property type="project" value="InterPro"/>
</dbReference>
<comment type="subcellular location">
    <subcellularLocation>
        <location evidence="1">Membrane</location>
        <topology evidence="1">Multi-pass membrane protein</topology>
    </subcellularLocation>
</comment>
<comment type="caution">
    <text evidence="7">The sequence shown here is derived from an EMBL/GenBank/DDBJ whole genome shotgun (WGS) entry which is preliminary data.</text>
</comment>
<dbReference type="Gene3D" id="1.20.1560.10">
    <property type="entry name" value="ABC transporter type 1, transmembrane domain"/>
    <property type="match status" value="1"/>
</dbReference>
<dbReference type="SUPFAM" id="SSF90123">
    <property type="entry name" value="ABC transporter transmembrane region"/>
    <property type="match status" value="1"/>
</dbReference>
<gene>
    <name evidence="7" type="ORF">GPM918_LOCUS34239</name>
    <name evidence="8" type="ORF">SRO942_LOCUS34938</name>
</gene>
<evidence type="ECO:0000256" key="5">
    <source>
        <dbReference type="SAM" id="Phobius"/>
    </source>
</evidence>
<evidence type="ECO:0000313" key="8">
    <source>
        <dbReference type="EMBL" id="CAF4314583.1"/>
    </source>
</evidence>
<dbReference type="GO" id="GO:0015421">
    <property type="term" value="F:ABC-type oligopeptide transporter activity"/>
    <property type="evidence" value="ECO:0007669"/>
    <property type="project" value="TreeGrafter"/>
</dbReference>
<keyword evidence="9" id="KW-1185">Reference proteome</keyword>
<feature type="domain" description="ABC transmembrane type-1" evidence="6">
    <location>
        <begin position="25"/>
        <end position="153"/>
    </location>
</feature>
<organism evidence="7 9">
    <name type="scientific">Didymodactylos carnosus</name>
    <dbReference type="NCBI Taxonomy" id="1234261"/>
    <lineage>
        <taxon>Eukaryota</taxon>
        <taxon>Metazoa</taxon>
        <taxon>Spiralia</taxon>
        <taxon>Gnathifera</taxon>
        <taxon>Rotifera</taxon>
        <taxon>Eurotatoria</taxon>
        <taxon>Bdelloidea</taxon>
        <taxon>Philodinida</taxon>
        <taxon>Philodinidae</taxon>
        <taxon>Didymodactylos</taxon>
    </lineage>
</organism>
<dbReference type="Proteomes" id="UP000663829">
    <property type="component" value="Unassembled WGS sequence"/>
</dbReference>
<protein>
    <recommendedName>
        <fullName evidence="6">ABC transmembrane type-1 domain-containing protein</fullName>
    </recommendedName>
</protein>
<dbReference type="EMBL" id="CAJOBC010084270">
    <property type="protein sequence ID" value="CAF4314583.1"/>
    <property type="molecule type" value="Genomic_DNA"/>
</dbReference>
<dbReference type="OrthoDB" id="6500128at2759"/>
<evidence type="ECO:0000259" key="6">
    <source>
        <dbReference type="PROSITE" id="PS50929"/>
    </source>
</evidence>
<evidence type="ECO:0000256" key="4">
    <source>
        <dbReference type="ARBA" id="ARBA00023136"/>
    </source>
</evidence>
<dbReference type="Proteomes" id="UP000681722">
    <property type="component" value="Unassembled WGS sequence"/>
</dbReference>
<dbReference type="PANTHER" id="PTHR43394">
    <property type="entry name" value="ATP-DEPENDENT PERMEASE MDL1, MITOCHONDRIAL"/>
    <property type="match status" value="1"/>
</dbReference>
<evidence type="ECO:0000256" key="2">
    <source>
        <dbReference type="ARBA" id="ARBA00022692"/>
    </source>
</evidence>
<sequence length="153" mass="17314">MVACQVWTKGKLNETEAFEGSNQYKLFRNIIYRDIEWFDKKPTGEVYAYLDKHLNNIRYGISNKIPDFLTTLCYALGLIAFAVILGWKLALLSLSIAPLVIITVSVTGIVIVRYMEKELLVYSYAGNIAHEVLSAIRTVTAFNGQQREAERCG</sequence>
<dbReference type="PANTHER" id="PTHR43394:SF27">
    <property type="entry name" value="ATP-DEPENDENT TRANSLOCASE ABCB1-LIKE"/>
    <property type="match status" value="1"/>
</dbReference>
<dbReference type="AlphaFoldDB" id="A0A815NYM3"/>
<keyword evidence="2 5" id="KW-0812">Transmembrane</keyword>
<dbReference type="GO" id="GO:0005743">
    <property type="term" value="C:mitochondrial inner membrane"/>
    <property type="evidence" value="ECO:0007669"/>
    <property type="project" value="TreeGrafter"/>
</dbReference>
<dbReference type="InterPro" id="IPR036640">
    <property type="entry name" value="ABC1_TM_sf"/>
</dbReference>
<dbReference type="InterPro" id="IPR039421">
    <property type="entry name" value="Type_1_exporter"/>
</dbReference>
<keyword evidence="4 5" id="KW-0472">Membrane</keyword>
<feature type="non-terminal residue" evidence="7">
    <location>
        <position position="1"/>
    </location>
</feature>
<evidence type="ECO:0000256" key="3">
    <source>
        <dbReference type="ARBA" id="ARBA00022989"/>
    </source>
</evidence>
<dbReference type="Pfam" id="PF00664">
    <property type="entry name" value="ABC_membrane"/>
    <property type="match status" value="1"/>
</dbReference>
<proteinExistence type="predicted"/>
<keyword evidence="3 5" id="KW-1133">Transmembrane helix</keyword>
<dbReference type="InterPro" id="IPR011527">
    <property type="entry name" value="ABC1_TM_dom"/>
</dbReference>